<feature type="transmembrane region" description="Helical" evidence="1">
    <location>
        <begin position="6"/>
        <end position="25"/>
    </location>
</feature>
<evidence type="ECO:0000313" key="3">
    <source>
        <dbReference type="Proteomes" id="UP000326779"/>
    </source>
</evidence>
<organism evidence="2 3">
    <name type="scientific">Schleiferilactobacillus harbinensis</name>
    <dbReference type="NCBI Taxonomy" id="304207"/>
    <lineage>
        <taxon>Bacteria</taxon>
        <taxon>Bacillati</taxon>
        <taxon>Bacillota</taxon>
        <taxon>Bacilli</taxon>
        <taxon>Lactobacillales</taxon>
        <taxon>Lactobacillaceae</taxon>
        <taxon>Schleiferilactobacillus</taxon>
    </lineage>
</organism>
<dbReference type="EMBL" id="CP045143">
    <property type="protein sequence ID" value="QFR24098.1"/>
    <property type="molecule type" value="Genomic_DNA"/>
</dbReference>
<dbReference type="RefSeq" id="WP_152261107.1">
    <property type="nucleotide sequence ID" value="NZ_CP045143.1"/>
</dbReference>
<name>A0A5P8M6G3_9LACO</name>
<feature type="transmembrane region" description="Helical" evidence="1">
    <location>
        <begin position="46"/>
        <end position="67"/>
    </location>
</feature>
<keyword evidence="1" id="KW-0812">Transmembrane</keyword>
<dbReference type="Proteomes" id="UP000326779">
    <property type="component" value="Chromosome"/>
</dbReference>
<accession>A0A5P8M6G3</accession>
<dbReference type="KEGG" id="lhb:D1010_12280"/>
<reference evidence="2 3" key="1">
    <citation type="submission" date="2019-10" db="EMBL/GenBank/DDBJ databases">
        <title>The completed genome of Lactobacillus harbinensis M1.</title>
        <authorList>
            <person name="Zheng Y."/>
        </authorList>
    </citation>
    <scope>NUCLEOTIDE SEQUENCE [LARGE SCALE GENOMIC DNA]</scope>
    <source>
        <strain evidence="2 3">M1</strain>
    </source>
</reference>
<dbReference type="AlphaFoldDB" id="A0A5P8M6G3"/>
<protein>
    <submittedName>
        <fullName evidence="2">Uncharacterized protein</fullName>
    </submittedName>
</protein>
<dbReference type="PROSITE" id="PS51257">
    <property type="entry name" value="PROKAR_LIPOPROTEIN"/>
    <property type="match status" value="1"/>
</dbReference>
<evidence type="ECO:0000313" key="2">
    <source>
        <dbReference type="EMBL" id="QFR24098.1"/>
    </source>
</evidence>
<evidence type="ECO:0000256" key="1">
    <source>
        <dbReference type="SAM" id="Phobius"/>
    </source>
</evidence>
<keyword evidence="1" id="KW-1133">Transmembrane helix</keyword>
<keyword evidence="1" id="KW-0472">Membrane</keyword>
<proteinExistence type="predicted"/>
<sequence>MKYYVVFLIIGLLGFGGCALFQIGLETLAPKLSQREWLAADVPLKIGVFTFGVSLWLAAISLLVAVITGNVVRW</sequence>
<gene>
    <name evidence="2" type="ORF">D1010_12280</name>
</gene>